<reference evidence="2" key="1">
    <citation type="journal article" date="2022" name="Environ. Microbiol.">
        <title>Geoalkalibacter halelectricus SAP #1 sp. nov. possessing extracellular electron transfer and mineral#reducing capabilities from a haloalkaline environment.</title>
        <authorList>
            <person name="Yadav S."/>
            <person name="Singh R."/>
            <person name="Sundharam S.S."/>
            <person name="Chaudhary S."/>
            <person name="Krishnamurthi S."/>
            <person name="Patil S.A."/>
        </authorList>
    </citation>
    <scope>NUCLEOTIDE SEQUENCE</scope>
    <source>
        <strain evidence="2">SAP-1</strain>
    </source>
</reference>
<protein>
    <submittedName>
        <fullName evidence="2">Conjugal transfer protein TraH</fullName>
    </submittedName>
</protein>
<dbReference type="InterPro" id="IPR010927">
    <property type="entry name" value="T4SS_TraH"/>
</dbReference>
<feature type="signal peptide" evidence="1">
    <location>
        <begin position="1"/>
        <end position="32"/>
    </location>
</feature>
<feature type="chain" id="PRO_5046132887" evidence="1">
    <location>
        <begin position="33"/>
        <end position="487"/>
    </location>
</feature>
<evidence type="ECO:0000313" key="3">
    <source>
        <dbReference type="Proteomes" id="UP001060414"/>
    </source>
</evidence>
<accession>A0ABY5ZQX1</accession>
<proteinExistence type="predicted"/>
<dbReference type="Proteomes" id="UP001060414">
    <property type="component" value="Chromosome"/>
</dbReference>
<dbReference type="RefSeq" id="WP_260747978.1">
    <property type="nucleotide sequence ID" value="NZ_CP092109.1"/>
</dbReference>
<dbReference type="EMBL" id="CP092109">
    <property type="protein sequence ID" value="UWZ79626.1"/>
    <property type="molecule type" value="Genomic_DNA"/>
</dbReference>
<gene>
    <name evidence="2" type="ORF">L9S41_18385</name>
</gene>
<keyword evidence="1" id="KW-0732">Signal</keyword>
<evidence type="ECO:0000256" key="1">
    <source>
        <dbReference type="SAM" id="SignalP"/>
    </source>
</evidence>
<sequence length="487" mass="52853">MHPGNARRRSARILLALAALCLGLCPPAPAFAGWVDDWIDQRTEIAPGYFEGQKRGYYTAGGFSARWNLQKDYLWSVSPPRLKTGCGGIDAFMGGFSFLNADYLVQKLQRIMSAAPAAAFDIALKVYAPQVAETIAKLENMANLLNSIQLDECKASRALVATIATPFSPESRQGDLAAIQGEWWASTGVGDLWTEFQRQRQADNNQPDPQAAVESMSGCSPAFRAVFGQGSLIDNAAAHVGLNNLRYTELIRGFLGDIFIQEPDPAHGINAYRVVYDQPCDQNKSLQSLLDGSAQGKPPGGDCAPIADANRNLRRYAAVMMTDIAAKYRARAPLSPEEEAFLDINPLSVSLVLRSAVAEDQEDRIIAQLSDITAKAYAYALLLDLSARTTNLFAATRALMSAQAGASGANPVHSCQVENVREAMGAIDTLEEKVAELMTLVQGEYATAAIELNTLTELVAKYQRFNEEIRHNLTGRFGSAVAERAVR</sequence>
<name>A0ABY5ZQX1_9BACT</name>
<evidence type="ECO:0000313" key="2">
    <source>
        <dbReference type="EMBL" id="UWZ79626.1"/>
    </source>
</evidence>
<organism evidence="2 3">
    <name type="scientific">Geoalkalibacter halelectricus</name>
    <dbReference type="NCBI Taxonomy" id="2847045"/>
    <lineage>
        <taxon>Bacteria</taxon>
        <taxon>Pseudomonadati</taxon>
        <taxon>Thermodesulfobacteriota</taxon>
        <taxon>Desulfuromonadia</taxon>
        <taxon>Desulfuromonadales</taxon>
        <taxon>Geoalkalibacteraceae</taxon>
        <taxon>Geoalkalibacter</taxon>
    </lineage>
</organism>
<keyword evidence="3" id="KW-1185">Reference proteome</keyword>
<dbReference type="Pfam" id="PF06122">
    <property type="entry name" value="TraH"/>
    <property type="match status" value="1"/>
</dbReference>